<feature type="coiled-coil region" evidence="11">
    <location>
        <begin position="503"/>
        <end position="530"/>
    </location>
</feature>
<dbReference type="PANTHER" id="PTHR10110">
    <property type="entry name" value="SODIUM/HYDROGEN EXCHANGER"/>
    <property type="match status" value="1"/>
</dbReference>
<feature type="transmembrane region" description="Helical" evidence="10">
    <location>
        <begin position="280"/>
        <end position="298"/>
    </location>
</feature>
<dbReference type="Proteomes" id="UP001325479">
    <property type="component" value="Chromosome"/>
</dbReference>
<sequence>METVFVVLILLLAVALSGALVRVLPFTLPLPLVQIALGAVLAWPRLHVDVTFDPEIFMLLFVPPLLFGDGWRIPKREFFMQRRAILMLALGLVFATVLAVGYFIHALVPVISLPVAFALAAVLSPTDAVALSAIAGKGRIPAQLMHILEGEALMNDASGLVALKFAVAAALTGVFSLHEASLSFLVIAAGGLAVGIAIGWIFAFAFARFFALSADGDPAPGVIMTMLVPFASYLLAEHFGWSGVLAAVSAGMTMNSTDFAHSGPVSARVRGASTWTMLEFVFNGMVFTLLGLEFPLIIGKALVDAHHAGRAQFWQLIGYVAAVLAALYAIRFVWVWLLRWFASRSAAKHGVANAVPGLRTVSITTFAGVRGAITLAGALSLPVALSDGQPLPGRDTAIFIASGVIFVSLIVAVVALPLLLRGVTLRGRDPHAAEERAARTLAAQAAIRAVDQQHEKVCADLDEAEAASATDVAARVMDIYRRRLATLGDDDAGKRAEARRAEALELQMRLAAMRAERAALLAQRNEQKINDETLNKLMREVDWSETALTSRGRGHE</sequence>
<keyword evidence="4 10" id="KW-0812">Transmembrane</keyword>
<keyword evidence="2 10" id="KW-0813">Transport</keyword>
<comment type="similarity">
    <text evidence="10">Belongs to the monovalent cation:proton antiporter 1 (CPA1) transporter (TC 2.A.36) family.</text>
</comment>
<keyword evidence="8 10" id="KW-0472">Membrane</keyword>
<evidence type="ECO:0000313" key="13">
    <source>
        <dbReference type="EMBL" id="WQD76416.1"/>
    </source>
</evidence>
<keyword evidence="3" id="KW-1003">Cell membrane</keyword>
<dbReference type="RefSeq" id="WP_114809440.1">
    <property type="nucleotide sequence ID" value="NZ_CP139965.1"/>
</dbReference>
<reference evidence="13 14" key="1">
    <citation type="submission" date="2023-12" db="EMBL/GenBank/DDBJ databases">
        <title>Genome sequencing and assembly of bacterial species from a model synthetic community.</title>
        <authorList>
            <person name="Hogle S.L."/>
        </authorList>
    </citation>
    <scope>NUCLEOTIDE SEQUENCE [LARGE SCALE GENOMIC DNA]</scope>
    <source>
        <strain evidence="13 14">HAMBI 2494</strain>
    </source>
</reference>
<keyword evidence="10" id="KW-0997">Cell inner membrane</keyword>
<evidence type="ECO:0000259" key="12">
    <source>
        <dbReference type="Pfam" id="PF00999"/>
    </source>
</evidence>
<evidence type="ECO:0000256" key="5">
    <source>
        <dbReference type="ARBA" id="ARBA00022989"/>
    </source>
</evidence>
<keyword evidence="10" id="KW-0050">Antiport</keyword>
<accession>A0ABZ0WGE0</accession>
<evidence type="ECO:0000256" key="2">
    <source>
        <dbReference type="ARBA" id="ARBA00022448"/>
    </source>
</evidence>
<name>A0ABZ0WGE0_9BURK</name>
<feature type="transmembrane region" description="Helical" evidence="10">
    <location>
        <begin position="397"/>
        <end position="420"/>
    </location>
</feature>
<feature type="transmembrane region" description="Helical" evidence="10">
    <location>
        <begin position="85"/>
        <end position="105"/>
    </location>
</feature>
<evidence type="ECO:0000313" key="14">
    <source>
        <dbReference type="Proteomes" id="UP001325479"/>
    </source>
</evidence>
<feature type="domain" description="Cation/H+ exchanger transmembrane" evidence="12">
    <location>
        <begin position="14"/>
        <end position="421"/>
    </location>
</feature>
<evidence type="ECO:0000256" key="8">
    <source>
        <dbReference type="ARBA" id="ARBA00023136"/>
    </source>
</evidence>
<keyword evidence="11" id="KW-0175">Coiled coil</keyword>
<feature type="transmembrane region" description="Helical" evidence="10">
    <location>
        <begin position="318"/>
        <end position="342"/>
    </location>
</feature>
<evidence type="ECO:0000256" key="1">
    <source>
        <dbReference type="ARBA" id="ARBA00004651"/>
    </source>
</evidence>
<comment type="caution">
    <text evidence="10">Lacks conserved residue(s) required for the propagation of feature annotation.</text>
</comment>
<evidence type="ECO:0000256" key="4">
    <source>
        <dbReference type="ARBA" id="ARBA00022692"/>
    </source>
</evidence>
<keyword evidence="14" id="KW-1185">Reference proteome</keyword>
<keyword evidence="9 10" id="KW-0739">Sodium transport</keyword>
<feature type="transmembrane region" description="Helical" evidence="10">
    <location>
        <begin position="184"/>
        <end position="207"/>
    </location>
</feature>
<comment type="function">
    <text evidence="10">Na(+)/H(+) antiporter that extrudes sodium in exchange for external protons.</text>
</comment>
<evidence type="ECO:0000256" key="9">
    <source>
        <dbReference type="ARBA" id="ARBA00023201"/>
    </source>
</evidence>
<dbReference type="InterPro" id="IPR004705">
    <property type="entry name" value="Cation/H_exchanger_CPA1_bac"/>
</dbReference>
<keyword evidence="7 10" id="KW-0406">Ion transport</keyword>
<dbReference type="Gene3D" id="6.10.140.1330">
    <property type="match status" value="1"/>
</dbReference>
<feature type="transmembrane region" description="Helical" evidence="10">
    <location>
        <begin position="157"/>
        <end position="178"/>
    </location>
</feature>
<dbReference type="InterPro" id="IPR018422">
    <property type="entry name" value="Cation/H_exchanger_CPA1"/>
</dbReference>
<gene>
    <name evidence="13" type="ORF">U0042_20285</name>
</gene>
<evidence type="ECO:0000256" key="6">
    <source>
        <dbReference type="ARBA" id="ARBA00023053"/>
    </source>
</evidence>
<dbReference type="EMBL" id="CP139965">
    <property type="protein sequence ID" value="WQD76416.1"/>
    <property type="molecule type" value="Genomic_DNA"/>
</dbReference>
<comment type="subcellular location">
    <subcellularLocation>
        <location evidence="10">Cell inner membrane</location>
        <topology evidence="10">Multi-pass membrane protein</topology>
    </subcellularLocation>
    <subcellularLocation>
        <location evidence="1">Cell membrane</location>
        <topology evidence="1">Multi-pass membrane protein</topology>
    </subcellularLocation>
</comment>
<keyword evidence="5 10" id="KW-1133">Transmembrane helix</keyword>
<dbReference type="PANTHER" id="PTHR10110:SF86">
    <property type="entry name" value="SODIUM_HYDROGEN EXCHANGER 7"/>
    <property type="match status" value="1"/>
</dbReference>
<dbReference type="NCBIfam" id="TIGR00831">
    <property type="entry name" value="a_cpa1"/>
    <property type="match status" value="1"/>
</dbReference>
<feature type="transmembrane region" description="Helical" evidence="10">
    <location>
        <begin position="363"/>
        <end position="385"/>
    </location>
</feature>
<keyword evidence="6 10" id="KW-0915">Sodium</keyword>
<proteinExistence type="inferred from homology"/>
<evidence type="ECO:0000256" key="11">
    <source>
        <dbReference type="SAM" id="Coils"/>
    </source>
</evidence>
<evidence type="ECO:0000256" key="3">
    <source>
        <dbReference type="ARBA" id="ARBA00022475"/>
    </source>
</evidence>
<evidence type="ECO:0000256" key="7">
    <source>
        <dbReference type="ARBA" id="ARBA00023065"/>
    </source>
</evidence>
<protein>
    <submittedName>
        <fullName evidence="13">Na+/H+ antiporter</fullName>
    </submittedName>
</protein>
<organism evidence="13 14">
    <name type="scientific">Paraburkholderia kururiensis</name>
    <dbReference type="NCBI Taxonomy" id="984307"/>
    <lineage>
        <taxon>Bacteria</taxon>
        <taxon>Pseudomonadati</taxon>
        <taxon>Pseudomonadota</taxon>
        <taxon>Betaproteobacteria</taxon>
        <taxon>Burkholderiales</taxon>
        <taxon>Burkholderiaceae</taxon>
        <taxon>Paraburkholderia</taxon>
    </lineage>
</organism>
<evidence type="ECO:0000256" key="10">
    <source>
        <dbReference type="RuleBase" id="RU366002"/>
    </source>
</evidence>
<dbReference type="Pfam" id="PF00999">
    <property type="entry name" value="Na_H_Exchanger"/>
    <property type="match status" value="1"/>
</dbReference>
<dbReference type="InterPro" id="IPR006153">
    <property type="entry name" value="Cation/H_exchanger_TM"/>
</dbReference>